<dbReference type="Proteomes" id="UP001163046">
    <property type="component" value="Unassembled WGS sequence"/>
</dbReference>
<evidence type="ECO:0000313" key="2">
    <source>
        <dbReference type="EMBL" id="KAJ7377484.1"/>
    </source>
</evidence>
<dbReference type="SUPFAM" id="SSF56112">
    <property type="entry name" value="Protein kinase-like (PK-like)"/>
    <property type="match status" value="1"/>
</dbReference>
<dbReference type="GO" id="GO:0005886">
    <property type="term" value="C:plasma membrane"/>
    <property type="evidence" value="ECO:0007669"/>
    <property type="project" value="TreeGrafter"/>
</dbReference>
<dbReference type="InterPro" id="IPR001245">
    <property type="entry name" value="Ser-Thr/Tyr_kinase_cat_dom"/>
</dbReference>
<dbReference type="EMBL" id="MU826378">
    <property type="protein sequence ID" value="KAJ7377484.1"/>
    <property type="molecule type" value="Genomic_DNA"/>
</dbReference>
<dbReference type="InterPro" id="IPR011009">
    <property type="entry name" value="Kinase-like_dom_sf"/>
</dbReference>
<sequence length="96" mass="11054">MATLGGVPYPTLSNAELCKALKNDYHMERPEMCCDEVYELMTECWREDPTTRPSFSQLIEKLEAIMTRDVPYCDLNKHDESSPYYNVPVQADNDSV</sequence>
<proteinExistence type="predicted"/>
<feature type="domain" description="Serine-threonine/tyrosine-protein kinase catalytic" evidence="1">
    <location>
        <begin position="1"/>
        <end position="62"/>
    </location>
</feature>
<dbReference type="PANTHER" id="PTHR24416">
    <property type="entry name" value="TYROSINE-PROTEIN KINASE RECEPTOR"/>
    <property type="match status" value="1"/>
</dbReference>
<comment type="caution">
    <text evidence="2">The sequence shown here is derived from an EMBL/GenBank/DDBJ whole genome shotgun (WGS) entry which is preliminary data.</text>
</comment>
<dbReference type="FunFam" id="1.10.510.10:FF:001346">
    <property type="entry name" value="Uncharacterized protein"/>
    <property type="match status" value="1"/>
</dbReference>
<dbReference type="OrthoDB" id="5945731at2759"/>
<dbReference type="GO" id="GO:0007169">
    <property type="term" value="P:cell surface receptor protein tyrosine kinase signaling pathway"/>
    <property type="evidence" value="ECO:0007669"/>
    <property type="project" value="TreeGrafter"/>
</dbReference>
<accession>A0A9W9ZCC3</accession>
<dbReference type="InterPro" id="IPR050122">
    <property type="entry name" value="RTK"/>
</dbReference>
<reference evidence="2" key="1">
    <citation type="submission" date="2023-01" db="EMBL/GenBank/DDBJ databases">
        <title>Genome assembly of the deep-sea coral Lophelia pertusa.</title>
        <authorList>
            <person name="Herrera S."/>
            <person name="Cordes E."/>
        </authorList>
    </citation>
    <scope>NUCLEOTIDE SEQUENCE</scope>
    <source>
        <strain evidence="2">USNM1676648</strain>
        <tissue evidence="2">Polyp</tissue>
    </source>
</reference>
<protein>
    <recommendedName>
        <fullName evidence="1">Serine-threonine/tyrosine-protein kinase catalytic domain-containing protein</fullName>
    </recommendedName>
</protein>
<evidence type="ECO:0000259" key="1">
    <source>
        <dbReference type="Pfam" id="PF07714"/>
    </source>
</evidence>
<evidence type="ECO:0000313" key="3">
    <source>
        <dbReference type="Proteomes" id="UP001163046"/>
    </source>
</evidence>
<dbReference type="AlphaFoldDB" id="A0A9W9ZCC3"/>
<keyword evidence="3" id="KW-1185">Reference proteome</keyword>
<gene>
    <name evidence="2" type="ORF">OS493_028928</name>
</gene>
<dbReference type="Pfam" id="PF07714">
    <property type="entry name" value="PK_Tyr_Ser-Thr"/>
    <property type="match status" value="1"/>
</dbReference>
<dbReference type="GO" id="GO:0004714">
    <property type="term" value="F:transmembrane receptor protein tyrosine kinase activity"/>
    <property type="evidence" value="ECO:0007669"/>
    <property type="project" value="TreeGrafter"/>
</dbReference>
<organism evidence="2 3">
    <name type="scientific">Desmophyllum pertusum</name>
    <dbReference type="NCBI Taxonomy" id="174260"/>
    <lineage>
        <taxon>Eukaryota</taxon>
        <taxon>Metazoa</taxon>
        <taxon>Cnidaria</taxon>
        <taxon>Anthozoa</taxon>
        <taxon>Hexacorallia</taxon>
        <taxon>Scleractinia</taxon>
        <taxon>Caryophylliina</taxon>
        <taxon>Caryophylliidae</taxon>
        <taxon>Desmophyllum</taxon>
    </lineage>
</organism>
<dbReference type="PANTHER" id="PTHR24416:SF611">
    <property type="entry name" value="TYROSINE-PROTEIN KINASE TRANSMEMBRANE RECEPTOR ROR"/>
    <property type="match status" value="1"/>
</dbReference>
<dbReference type="Gene3D" id="1.10.510.10">
    <property type="entry name" value="Transferase(Phosphotransferase) domain 1"/>
    <property type="match status" value="1"/>
</dbReference>
<name>A0A9W9ZCC3_9CNID</name>
<dbReference type="GO" id="GO:0043235">
    <property type="term" value="C:receptor complex"/>
    <property type="evidence" value="ECO:0007669"/>
    <property type="project" value="TreeGrafter"/>
</dbReference>